<sequence>MCHKYMTMGYMNNFVRIRRENIKVEHRHTCIMQSSQWKSECHRYVTLIANASWLEAVNDEMRTRGPSCIIRSRRKTNTSLSFDGIKKEMIECFALKPTFNMFFVASEEEDSPPQSIFDLTDMLIRGTLLLIVF</sequence>
<dbReference type="AlphaFoldDB" id="A0ABD1ZUH8"/>
<gene>
    <name evidence="1" type="ORF">V1478_018858</name>
</gene>
<accession>A0ABD1ZUH8</accession>
<evidence type="ECO:0000313" key="2">
    <source>
        <dbReference type="Proteomes" id="UP001607302"/>
    </source>
</evidence>
<evidence type="ECO:0000313" key="1">
    <source>
        <dbReference type="EMBL" id="KAL2711837.1"/>
    </source>
</evidence>
<dbReference type="Proteomes" id="UP001607302">
    <property type="component" value="Unassembled WGS sequence"/>
</dbReference>
<keyword evidence="2" id="KW-1185">Reference proteome</keyword>
<proteinExistence type="predicted"/>
<organism evidence="1 2">
    <name type="scientific">Vespula squamosa</name>
    <name type="common">Southern yellow jacket</name>
    <name type="synonym">Wasp</name>
    <dbReference type="NCBI Taxonomy" id="30214"/>
    <lineage>
        <taxon>Eukaryota</taxon>
        <taxon>Metazoa</taxon>
        <taxon>Ecdysozoa</taxon>
        <taxon>Arthropoda</taxon>
        <taxon>Hexapoda</taxon>
        <taxon>Insecta</taxon>
        <taxon>Pterygota</taxon>
        <taxon>Neoptera</taxon>
        <taxon>Endopterygota</taxon>
        <taxon>Hymenoptera</taxon>
        <taxon>Apocrita</taxon>
        <taxon>Aculeata</taxon>
        <taxon>Vespoidea</taxon>
        <taxon>Vespidae</taxon>
        <taxon>Vespinae</taxon>
        <taxon>Vespula</taxon>
    </lineage>
</organism>
<name>A0ABD1ZUH8_VESSQ</name>
<dbReference type="EMBL" id="JAUDFV010000173">
    <property type="protein sequence ID" value="KAL2711837.1"/>
    <property type="molecule type" value="Genomic_DNA"/>
</dbReference>
<comment type="caution">
    <text evidence="1">The sequence shown here is derived from an EMBL/GenBank/DDBJ whole genome shotgun (WGS) entry which is preliminary data.</text>
</comment>
<protein>
    <submittedName>
        <fullName evidence="1">F-box only protein 22-like isoform X1</fullName>
    </submittedName>
</protein>
<reference evidence="1 2" key="1">
    <citation type="journal article" date="2024" name="Ann. Entomol. Soc. Am.">
        <title>Genomic analyses of the southern and eastern yellowjacket wasps (Hymenoptera: Vespidae) reveal evolutionary signatures of social life.</title>
        <authorList>
            <person name="Catto M.A."/>
            <person name="Caine P.B."/>
            <person name="Orr S.E."/>
            <person name="Hunt B.G."/>
            <person name="Goodisman M.A.D."/>
        </authorList>
    </citation>
    <scope>NUCLEOTIDE SEQUENCE [LARGE SCALE GENOMIC DNA]</scope>
    <source>
        <strain evidence="1">233</strain>
        <tissue evidence="1">Head and thorax</tissue>
    </source>
</reference>